<feature type="domain" description="Ribosomal RNA small subunit methyltransferase E methyltransferase" evidence="11">
    <location>
        <begin position="80"/>
        <end position="228"/>
    </location>
</feature>
<evidence type="ECO:0000256" key="5">
    <source>
        <dbReference type="ARBA" id="ARBA00022603"/>
    </source>
</evidence>
<dbReference type="NCBIfam" id="TIGR00046">
    <property type="entry name" value="RsmE family RNA methyltransferase"/>
    <property type="match status" value="1"/>
</dbReference>
<keyword evidence="6 10" id="KW-0808">Transferase</keyword>
<dbReference type="GO" id="GO:0005737">
    <property type="term" value="C:cytoplasm"/>
    <property type="evidence" value="ECO:0007669"/>
    <property type="project" value="UniProtKB-SubCell"/>
</dbReference>
<dbReference type="GO" id="GO:0070475">
    <property type="term" value="P:rRNA base methylation"/>
    <property type="evidence" value="ECO:0007669"/>
    <property type="project" value="TreeGrafter"/>
</dbReference>
<evidence type="ECO:0000256" key="4">
    <source>
        <dbReference type="ARBA" id="ARBA00022552"/>
    </source>
</evidence>
<comment type="function">
    <text evidence="8 10">Specifically methylates the N3 position of the uracil ring of uridine 1498 (m3U1498) in 16S rRNA. Acts on the fully assembled 30S ribosomal subunit.</text>
</comment>
<dbReference type="EC" id="2.1.1.193" evidence="10"/>
<evidence type="ECO:0000256" key="10">
    <source>
        <dbReference type="PIRNR" id="PIRNR015601"/>
    </source>
</evidence>
<dbReference type="AlphaFoldDB" id="A0A1F5WEL9"/>
<dbReference type="InterPro" id="IPR029026">
    <property type="entry name" value="tRNA_m1G_MTases_N"/>
</dbReference>
<dbReference type="Proteomes" id="UP000178406">
    <property type="component" value="Unassembled WGS sequence"/>
</dbReference>
<dbReference type="InterPro" id="IPR029028">
    <property type="entry name" value="Alpha/beta_knot_MTases"/>
</dbReference>
<evidence type="ECO:0000256" key="6">
    <source>
        <dbReference type="ARBA" id="ARBA00022679"/>
    </source>
</evidence>
<dbReference type="PANTHER" id="PTHR30027">
    <property type="entry name" value="RIBOSOMAL RNA SMALL SUBUNIT METHYLTRANSFERASE E"/>
    <property type="match status" value="1"/>
</dbReference>
<keyword evidence="3 10" id="KW-0963">Cytoplasm</keyword>
<name>A0A1F5WEL9_9BACT</name>
<dbReference type="STRING" id="1798338.A3J56_01625"/>
<dbReference type="EMBL" id="MFHQ01000030">
    <property type="protein sequence ID" value="OGF74020.1"/>
    <property type="molecule type" value="Genomic_DNA"/>
</dbReference>
<proteinExistence type="inferred from homology"/>
<dbReference type="InterPro" id="IPR046886">
    <property type="entry name" value="RsmE_MTase_dom"/>
</dbReference>
<comment type="caution">
    <text evidence="12">The sequence shown here is derived from an EMBL/GenBank/DDBJ whole genome shotgun (WGS) entry which is preliminary data.</text>
</comment>
<dbReference type="Gene3D" id="3.40.1280.10">
    <property type="match status" value="1"/>
</dbReference>
<evidence type="ECO:0000256" key="3">
    <source>
        <dbReference type="ARBA" id="ARBA00022490"/>
    </source>
</evidence>
<evidence type="ECO:0000313" key="13">
    <source>
        <dbReference type="Proteomes" id="UP000178406"/>
    </source>
</evidence>
<gene>
    <name evidence="12" type="ORF">A3J56_01625</name>
</gene>
<dbReference type="PIRSF" id="PIRSF015601">
    <property type="entry name" value="MTase_slr0722"/>
    <property type="match status" value="1"/>
</dbReference>
<comment type="catalytic activity">
    <reaction evidence="9 10">
        <text>uridine(1498) in 16S rRNA + S-adenosyl-L-methionine = N(3)-methyluridine(1498) in 16S rRNA + S-adenosyl-L-homocysteine + H(+)</text>
        <dbReference type="Rhea" id="RHEA:42920"/>
        <dbReference type="Rhea" id="RHEA-COMP:10283"/>
        <dbReference type="Rhea" id="RHEA-COMP:10284"/>
        <dbReference type="ChEBI" id="CHEBI:15378"/>
        <dbReference type="ChEBI" id="CHEBI:57856"/>
        <dbReference type="ChEBI" id="CHEBI:59789"/>
        <dbReference type="ChEBI" id="CHEBI:65315"/>
        <dbReference type="ChEBI" id="CHEBI:74502"/>
        <dbReference type="EC" id="2.1.1.193"/>
    </reaction>
</comment>
<evidence type="ECO:0000256" key="8">
    <source>
        <dbReference type="ARBA" id="ARBA00025699"/>
    </source>
</evidence>
<dbReference type="GO" id="GO:0070042">
    <property type="term" value="F:rRNA (uridine-N3-)-methyltransferase activity"/>
    <property type="evidence" value="ECO:0007669"/>
    <property type="project" value="TreeGrafter"/>
</dbReference>
<dbReference type="CDD" id="cd18084">
    <property type="entry name" value="RsmE-like"/>
    <property type="match status" value="1"/>
</dbReference>
<accession>A0A1F5WEL9</accession>
<evidence type="ECO:0000256" key="7">
    <source>
        <dbReference type="ARBA" id="ARBA00022691"/>
    </source>
</evidence>
<protein>
    <recommendedName>
        <fullName evidence="10">Ribosomal RNA small subunit methyltransferase E</fullName>
        <ecNumber evidence="10">2.1.1.193</ecNumber>
    </recommendedName>
</protein>
<dbReference type="SUPFAM" id="SSF75217">
    <property type="entry name" value="alpha/beta knot"/>
    <property type="match status" value="1"/>
</dbReference>
<sequence length="236" mass="26815">MYRFFLAQKLNDKNIIFLKDKALTHQMGRVLRLRRGDRVAFFNNLPGEQGVDVIAEIKNADGSTISFLVKDRVENVRESTKYLTLHCALIRKERFEWMLEKATEAGVHEFVPLVAAHSMRKSIQRARCEAIIKEAAEQSGRAIIPRLHDVISFDQALKQAAASKRKTFFAASSERDNMIRGAGDRHINLFIGPEDGWDPKEIFLAHEAHCEMVSLGRLMFRAETAAVVGSYTLLWA</sequence>
<evidence type="ECO:0000256" key="2">
    <source>
        <dbReference type="ARBA" id="ARBA00005528"/>
    </source>
</evidence>
<evidence type="ECO:0000256" key="9">
    <source>
        <dbReference type="ARBA" id="ARBA00047944"/>
    </source>
</evidence>
<dbReference type="SUPFAM" id="SSF88697">
    <property type="entry name" value="PUA domain-like"/>
    <property type="match status" value="1"/>
</dbReference>
<reference evidence="12 13" key="1">
    <citation type="journal article" date="2016" name="Nat. Commun.">
        <title>Thousands of microbial genomes shed light on interconnected biogeochemical processes in an aquifer system.</title>
        <authorList>
            <person name="Anantharaman K."/>
            <person name="Brown C.T."/>
            <person name="Hug L.A."/>
            <person name="Sharon I."/>
            <person name="Castelle C.J."/>
            <person name="Probst A.J."/>
            <person name="Thomas B.C."/>
            <person name="Singh A."/>
            <person name="Wilkins M.J."/>
            <person name="Karaoz U."/>
            <person name="Brodie E.L."/>
            <person name="Williams K.H."/>
            <person name="Hubbard S.S."/>
            <person name="Banfield J.F."/>
        </authorList>
    </citation>
    <scope>NUCLEOTIDE SEQUENCE [LARGE SCALE GENOMIC DNA]</scope>
</reference>
<evidence type="ECO:0000256" key="1">
    <source>
        <dbReference type="ARBA" id="ARBA00004496"/>
    </source>
</evidence>
<organism evidence="12 13">
    <name type="scientific">Candidatus Giovannonibacteria bacterium RIFCSPHIGHO2_02_FULL_46_20</name>
    <dbReference type="NCBI Taxonomy" id="1798338"/>
    <lineage>
        <taxon>Bacteria</taxon>
        <taxon>Candidatus Giovannoniibacteriota</taxon>
    </lineage>
</organism>
<keyword evidence="7 10" id="KW-0949">S-adenosyl-L-methionine</keyword>
<keyword evidence="4 10" id="KW-0698">rRNA processing</keyword>
<dbReference type="InterPro" id="IPR015947">
    <property type="entry name" value="PUA-like_sf"/>
</dbReference>
<comment type="subcellular location">
    <subcellularLocation>
        <location evidence="1 10">Cytoplasm</location>
    </subcellularLocation>
</comment>
<keyword evidence="5 10" id="KW-0489">Methyltransferase</keyword>
<comment type="similarity">
    <text evidence="2 10">Belongs to the RNA methyltransferase RsmE family.</text>
</comment>
<evidence type="ECO:0000259" key="11">
    <source>
        <dbReference type="Pfam" id="PF04452"/>
    </source>
</evidence>
<dbReference type="Pfam" id="PF04452">
    <property type="entry name" value="Methyltrans_RNA"/>
    <property type="match status" value="1"/>
</dbReference>
<dbReference type="PANTHER" id="PTHR30027:SF3">
    <property type="entry name" value="16S RRNA (URACIL(1498)-N(3))-METHYLTRANSFERASE"/>
    <property type="match status" value="1"/>
</dbReference>
<dbReference type="InterPro" id="IPR006700">
    <property type="entry name" value="RsmE"/>
</dbReference>
<evidence type="ECO:0000313" key="12">
    <source>
        <dbReference type="EMBL" id="OGF74020.1"/>
    </source>
</evidence>